<sequence length="271" mass="29668">MIAVAQIVQAVDLTALLALSIKEAEDLDASNPLRHFFASGGSSGRRTPKQADHALLPSQPPSISRQTTQLAFGREALNGRLPIPISLAVDASPGCGGIAWPAGQVLAKYLVDLGPESVQGRRVLELGSGTGLVGLVAAALGAQQVCITDQLPLLDIMRENVLLNDLAANMTVMELNWGEEIPQDLFPLDVILAADCVYYEPAFPLLVQTLSDLVTDAKTEVLFCYKKRRKADKRFFALLKKKFDWAEVTDSLDHEVYSREQISLLRLRKRY</sequence>
<comment type="function">
    <text evidence="1">S-adenosyl-L-methionine-dependent protein-lysine N-methyltransferase that methylates elongation factor 1-alpha.</text>
</comment>
<feature type="region of interest" description="Disordered" evidence="2">
    <location>
        <begin position="38"/>
        <end position="63"/>
    </location>
</feature>
<keyword evidence="1 3" id="KW-0489">Methyltransferase</keyword>
<name>A0A166BXN1_9AGAM</name>
<evidence type="ECO:0000256" key="2">
    <source>
        <dbReference type="SAM" id="MobiDB-lite"/>
    </source>
</evidence>
<keyword evidence="1" id="KW-0963">Cytoplasm</keyword>
<reference evidence="3 4" key="1">
    <citation type="journal article" date="2016" name="Mol. Biol. Evol.">
        <title>Comparative Genomics of Early-Diverging Mushroom-Forming Fungi Provides Insights into the Origins of Lignocellulose Decay Capabilities.</title>
        <authorList>
            <person name="Nagy L.G."/>
            <person name="Riley R."/>
            <person name="Tritt A."/>
            <person name="Adam C."/>
            <person name="Daum C."/>
            <person name="Floudas D."/>
            <person name="Sun H."/>
            <person name="Yadav J.S."/>
            <person name="Pangilinan J."/>
            <person name="Larsson K.H."/>
            <person name="Matsuura K."/>
            <person name="Barry K."/>
            <person name="Labutti K."/>
            <person name="Kuo R."/>
            <person name="Ohm R.A."/>
            <person name="Bhattacharya S.S."/>
            <person name="Shirouzu T."/>
            <person name="Yoshinaga Y."/>
            <person name="Martin F.M."/>
            <person name="Grigoriev I.V."/>
            <person name="Hibbett D.S."/>
        </authorList>
    </citation>
    <scope>NUCLEOTIDE SEQUENCE [LARGE SCALE GENOMIC DNA]</scope>
    <source>
        <strain evidence="3 4">CBS 109695</strain>
    </source>
</reference>
<proteinExistence type="inferred from homology"/>
<feature type="binding site" evidence="1">
    <location>
        <begin position="127"/>
        <end position="129"/>
    </location>
    <ligand>
        <name>S-adenosyl-L-methionine</name>
        <dbReference type="ChEBI" id="CHEBI:59789"/>
    </ligand>
</feature>
<dbReference type="InterPro" id="IPR029063">
    <property type="entry name" value="SAM-dependent_MTases_sf"/>
</dbReference>
<dbReference type="InterPro" id="IPR033684">
    <property type="entry name" value="EFM6"/>
</dbReference>
<keyword evidence="1" id="KW-0949">S-adenosyl-L-methionine</keyword>
<gene>
    <name evidence="1" type="primary">EFM6</name>
    <name evidence="3" type="ORF">FIBSPDRAFT_754047</name>
</gene>
<dbReference type="CDD" id="cd02440">
    <property type="entry name" value="AdoMet_MTases"/>
    <property type="match status" value="1"/>
</dbReference>
<protein>
    <recommendedName>
        <fullName evidence="1">Protein-lysine N-methyltransferase EFM6</fullName>
        <ecNumber evidence="1">2.1.1.-</ecNumber>
    </recommendedName>
    <alternativeName>
        <fullName evidence="1">Elongation factor methyltransferase 6</fullName>
    </alternativeName>
</protein>
<dbReference type="PANTHER" id="PTHR14614">
    <property type="entry name" value="HEPATOCELLULAR CARCINOMA-ASSOCIATED ANTIGEN"/>
    <property type="match status" value="1"/>
</dbReference>
<dbReference type="GO" id="GO:0016279">
    <property type="term" value="F:protein-lysine N-methyltransferase activity"/>
    <property type="evidence" value="ECO:0007669"/>
    <property type="project" value="UniProtKB-UniRule"/>
</dbReference>
<feature type="binding site" evidence="1">
    <location>
        <position position="100"/>
    </location>
    <ligand>
        <name>S-adenosyl-L-methionine</name>
        <dbReference type="ChEBI" id="CHEBI:59789"/>
    </ligand>
</feature>
<dbReference type="STRING" id="436010.A0A166BXN1"/>
<organism evidence="3 4">
    <name type="scientific">Athelia psychrophila</name>
    <dbReference type="NCBI Taxonomy" id="1759441"/>
    <lineage>
        <taxon>Eukaryota</taxon>
        <taxon>Fungi</taxon>
        <taxon>Dikarya</taxon>
        <taxon>Basidiomycota</taxon>
        <taxon>Agaricomycotina</taxon>
        <taxon>Agaricomycetes</taxon>
        <taxon>Agaricomycetidae</taxon>
        <taxon>Atheliales</taxon>
        <taxon>Atheliaceae</taxon>
        <taxon>Athelia</taxon>
    </lineage>
</organism>
<dbReference type="AlphaFoldDB" id="A0A166BXN1"/>
<dbReference type="EC" id="2.1.1.-" evidence="1"/>
<dbReference type="GO" id="GO:0032259">
    <property type="term" value="P:methylation"/>
    <property type="evidence" value="ECO:0007669"/>
    <property type="project" value="UniProtKB-KW"/>
</dbReference>
<accession>A0A166BXN1</accession>
<feature type="binding site" evidence="1">
    <location>
        <position position="177"/>
    </location>
    <ligand>
        <name>S-adenosyl-L-methionine</name>
        <dbReference type="ChEBI" id="CHEBI:59789"/>
    </ligand>
</feature>
<evidence type="ECO:0000313" key="3">
    <source>
        <dbReference type="EMBL" id="KZP13076.1"/>
    </source>
</evidence>
<keyword evidence="1" id="KW-0808">Transferase</keyword>
<feature type="binding site" evidence="1">
    <location>
        <position position="194"/>
    </location>
    <ligand>
        <name>S-adenosyl-L-methionine</name>
        <dbReference type="ChEBI" id="CHEBI:59789"/>
    </ligand>
</feature>
<comment type="similarity">
    <text evidence="1">Belongs to the class I-like SAM-binding methyltransferase superfamily. METTL21 family. EFM6 subfamily.</text>
</comment>
<dbReference type="Proteomes" id="UP000076532">
    <property type="component" value="Unassembled WGS sequence"/>
</dbReference>
<dbReference type="Gene3D" id="3.40.50.150">
    <property type="entry name" value="Vaccinia Virus protein VP39"/>
    <property type="match status" value="1"/>
</dbReference>
<dbReference type="GO" id="GO:0005737">
    <property type="term" value="C:cytoplasm"/>
    <property type="evidence" value="ECO:0007669"/>
    <property type="project" value="UniProtKB-SubCell"/>
</dbReference>
<dbReference type="InterPro" id="IPR019410">
    <property type="entry name" value="Methyltransf_16"/>
</dbReference>
<dbReference type="Pfam" id="PF10294">
    <property type="entry name" value="Methyltransf_16"/>
    <property type="match status" value="1"/>
</dbReference>
<evidence type="ECO:0000256" key="1">
    <source>
        <dbReference type="HAMAP-Rule" id="MF_03198"/>
    </source>
</evidence>
<dbReference type="OrthoDB" id="407325at2759"/>
<dbReference type="EMBL" id="KV417638">
    <property type="protein sequence ID" value="KZP13076.1"/>
    <property type="molecule type" value="Genomic_DNA"/>
</dbReference>
<dbReference type="SUPFAM" id="SSF53335">
    <property type="entry name" value="S-adenosyl-L-methionine-dependent methyltransferases"/>
    <property type="match status" value="1"/>
</dbReference>
<comment type="subcellular location">
    <subcellularLocation>
        <location evidence="1">Cytoplasm</location>
    </subcellularLocation>
</comment>
<dbReference type="PANTHER" id="PTHR14614:SF132">
    <property type="entry name" value="PROTEIN-LYSINE METHYLTRANSFERASE C42C1.13"/>
    <property type="match status" value="1"/>
</dbReference>
<evidence type="ECO:0000313" key="4">
    <source>
        <dbReference type="Proteomes" id="UP000076532"/>
    </source>
</evidence>
<feature type="binding site" evidence="1">
    <location>
        <position position="149"/>
    </location>
    <ligand>
        <name>S-adenosyl-L-methionine</name>
        <dbReference type="ChEBI" id="CHEBI:59789"/>
    </ligand>
</feature>
<dbReference type="HAMAP" id="MF_03198">
    <property type="entry name" value="Methyltr_EFM6"/>
    <property type="match status" value="1"/>
</dbReference>
<keyword evidence="4" id="KW-1185">Reference proteome</keyword>